<evidence type="ECO:0000313" key="9">
    <source>
        <dbReference type="Proteomes" id="UP000007267"/>
    </source>
</evidence>
<dbReference type="EMBL" id="AGCU01190848">
    <property type="status" value="NOT_ANNOTATED_CDS"/>
    <property type="molecule type" value="Genomic_DNA"/>
</dbReference>
<dbReference type="RefSeq" id="XP_014436182.1">
    <property type="nucleotide sequence ID" value="XM_014580696.1"/>
</dbReference>
<evidence type="ECO:0000256" key="4">
    <source>
        <dbReference type="ARBA" id="ARBA00023180"/>
    </source>
</evidence>
<keyword evidence="9" id="KW-1185">Reference proteome</keyword>
<protein>
    <submittedName>
        <fullName evidence="8">Membrane cofactor protein-like</fullName>
    </submittedName>
</protein>
<evidence type="ECO:0000256" key="5">
    <source>
        <dbReference type="PROSITE-ProRule" id="PRU00302"/>
    </source>
</evidence>
<feature type="region of interest" description="Disordered" evidence="6">
    <location>
        <begin position="345"/>
        <end position="366"/>
    </location>
</feature>
<reference evidence="9" key="1">
    <citation type="submission" date="2011-10" db="EMBL/GenBank/DDBJ databases">
        <authorList>
            <consortium name="Soft-shell Turtle Genome Consortium"/>
        </authorList>
    </citation>
    <scope>NUCLEOTIDE SEQUENCE [LARGE SCALE GENOMIC DNA]</scope>
    <source>
        <strain evidence="9">Daiwa-1</strain>
    </source>
</reference>
<keyword evidence="4" id="KW-0325">Glycoprotein</keyword>
<dbReference type="AlphaFoldDB" id="K7F769"/>
<dbReference type="eggNOG" id="ENOG502SKPE">
    <property type="taxonomic scope" value="Eukaryota"/>
</dbReference>
<dbReference type="Ensembl" id="ENSPSIT00000003899.1">
    <property type="protein sequence ID" value="ENSPSIP00000003879.1"/>
    <property type="gene ID" value="ENSPSIG00000003670.1"/>
</dbReference>
<dbReference type="InterPro" id="IPR035976">
    <property type="entry name" value="Sushi/SCR/CCP_sf"/>
</dbReference>
<evidence type="ECO:0000256" key="1">
    <source>
        <dbReference type="ARBA" id="ARBA00022659"/>
    </source>
</evidence>
<dbReference type="RefSeq" id="XP_014436183.1">
    <property type="nucleotide sequence ID" value="XM_014580697.1"/>
</dbReference>
<proteinExistence type="predicted"/>
<dbReference type="Pfam" id="PF00084">
    <property type="entry name" value="Sushi"/>
    <property type="match status" value="5"/>
</dbReference>
<dbReference type="InterPro" id="IPR000436">
    <property type="entry name" value="Sushi_SCR_CCP_dom"/>
</dbReference>
<keyword evidence="1 5" id="KW-0768">Sushi</keyword>
<feature type="compositionally biased region" description="Polar residues" evidence="6">
    <location>
        <begin position="357"/>
        <end position="366"/>
    </location>
</feature>
<dbReference type="HOGENOM" id="CLU_574853_0_0_1"/>
<evidence type="ECO:0000313" key="8">
    <source>
        <dbReference type="Ensembl" id="ENSPSIP00000003879.1"/>
    </source>
</evidence>
<dbReference type="PANTHER" id="PTHR19325">
    <property type="entry name" value="COMPLEMENT COMPONENT-RELATED SUSHI DOMAIN-CONTAINING"/>
    <property type="match status" value="1"/>
</dbReference>
<evidence type="ECO:0000256" key="2">
    <source>
        <dbReference type="ARBA" id="ARBA00022737"/>
    </source>
</evidence>
<dbReference type="OMA" id="QFVCEEG"/>
<dbReference type="SUPFAM" id="SSF57535">
    <property type="entry name" value="Complement control module/SCR domain"/>
    <property type="match status" value="5"/>
</dbReference>
<feature type="domain" description="Sushi" evidence="7">
    <location>
        <begin position="110"/>
        <end position="170"/>
    </location>
</feature>
<dbReference type="RefSeq" id="XP_014436181.1">
    <property type="nucleotide sequence ID" value="XM_014580695.1"/>
</dbReference>
<organism evidence="8 9">
    <name type="scientific">Pelodiscus sinensis</name>
    <name type="common">Chinese softshell turtle</name>
    <name type="synonym">Trionyx sinensis</name>
    <dbReference type="NCBI Taxonomy" id="13735"/>
    <lineage>
        <taxon>Eukaryota</taxon>
        <taxon>Metazoa</taxon>
        <taxon>Chordata</taxon>
        <taxon>Craniata</taxon>
        <taxon>Vertebrata</taxon>
        <taxon>Euteleostomi</taxon>
        <taxon>Archelosauria</taxon>
        <taxon>Testudinata</taxon>
        <taxon>Testudines</taxon>
        <taxon>Cryptodira</taxon>
        <taxon>Trionychia</taxon>
        <taxon>Trionychidae</taxon>
        <taxon>Pelodiscus</taxon>
    </lineage>
</organism>
<dbReference type="PROSITE" id="PS50923">
    <property type="entry name" value="SUSHI"/>
    <property type="match status" value="4"/>
</dbReference>
<evidence type="ECO:0000256" key="3">
    <source>
        <dbReference type="ARBA" id="ARBA00023157"/>
    </source>
</evidence>
<dbReference type="EMBL" id="AGCU01190847">
    <property type="status" value="NOT_ANNOTATED_CDS"/>
    <property type="molecule type" value="Genomic_DNA"/>
</dbReference>
<reference evidence="8" key="3">
    <citation type="submission" date="2025-08" db="UniProtKB">
        <authorList>
            <consortium name="Ensembl"/>
        </authorList>
    </citation>
    <scope>IDENTIFICATION</scope>
</reference>
<name>K7F769_PELSI</name>
<feature type="domain" description="Sushi" evidence="7">
    <location>
        <begin position="236"/>
        <end position="296"/>
    </location>
</feature>
<comment type="caution">
    <text evidence="5">Lacks conserved residue(s) required for the propagation of feature annotation.</text>
</comment>
<dbReference type="Proteomes" id="UP000007267">
    <property type="component" value="Unassembled WGS sequence"/>
</dbReference>
<evidence type="ECO:0000259" key="7">
    <source>
        <dbReference type="PROSITE" id="PS50923"/>
    </source>
</evidence>
<dbReference type="SMART" id="SM00032">
    <property type="entry name" value="CCP"/>
    <property type="match status" value="5"/>
</dbReference>
<dbReference type="InterPro" id="IPR050350">
    <property type="entry name" value="Compl-Cell_Adhes-Reg"/>
</dbReference>
<reference evidence="8" key="4">
    <citation type="submission" date="2025-09" db="UniProtKB">
        <authorList>
            <consortium name="Ensembl"/>
        </authorList>
    </citation>
    <scope>IDENTIFICATION</scope>
</reference>
<sequence>MESFPVGTPVTYRCRKDFVKIPGMSDTAQCLQSSEWSPLQEFCGRSCGVPTRLKFAALSREDETKSYYPIGINVTYTCRPAYQNITALQLVSTCFENLTWSEVPELCKRKSCGPPGELLNGRAVQETEFLFGDKIQFVCEEGYKLIGRTFIQCIVSGDKVEWSKLPTCQVMTCSTPPDIANGTHDGKDVENPVINTTVTYRCDPGFQLVGASSIHCKTEDKKSGNWSGPAPECNGKSCGLPGELLNGRAVQGTKYLFGDKIQFVCEEGYKLIGQSFIQCILKGDEVEWSELPTCQEVAKLPTQPKPQPKTHSHSTFQKTPVTITSFRSFSFLRGDESVVEVAKLPTQPKPQPKTHSHSTFQKTPVTITSSRSSSFLRGDRRVVGRWAPLPRFRFVMPLYKDQNYCFEDNKGSSICRQSYMGISGVLPSATCFNNFKWSEVPSLCGKRSWLSRRTNAWQSCCYSRFPIRCKSVFHP</sequence>
<feature type="disulfide bond" evidence="5">
    <location>
        <begin position="173"/>
        <end position="216"/>
    </location>
</feature>
<reference evidence="9" key="2">
    <citation type="journal article" date="2013" name="Nat. Genet.">
        <title>The draft genomes of soft-shell turtle and green sea turtle yield insights into the development and evolution of the turtle-specific body plan.</title>
        <authorList>
            <person name="Wang Z."/>
            <person name="Pascual-Anaya J."/>
            <person name="Zadissa A."/>
            <person name="Li W."/>
            <person name="Niimura Y."/>
            <person name="Huang Z."/>
            <person name="Li C."/>
            <person name="White S."/>
            <person name="Xiong Z."/>
            <person name="Fang D."/>
            <person name="Wang B."/>
            <person name="Ming Y."/>
            <person name="Chen Y."/>
            <person name="Zheng Y."/>
            <person name="Kuraku S."/>
            <person name="Pignatelli M."/>
            <person name="Herrero J."/>
            <person name="Beal K."/>
            <person name="Nozawa M."/>
            <person name="Li Q."/>
            <person name="Wang J."/>
            <person name="Zhang H."/>
            <person name="Yu L."/>
            <person name="Shigenobu S."/>
            <person name="Wang J."/>
            <person name="Liu J."/>
            <person name="Flicek P."/>
            <person name="Searle S."/>
            <person name="Wang J."/>
            <person name="Kuratani S."/>
            <person name="Yin Y."/>
            <person name="Aken B."/>
            <person name="Zhang G."/>
            <person name="Irie N."/>
        </authorList>
    </citation>
    <scope>NUCLEOTIDE SEQUENCE [LARGE SCALE GENOMIC DNA]</scope>
    <source>
        <strain evidence="9">Daiwa-1</strain>
    </source>
</reference>
<keyword evidence="3 5" id="KW-1015">Disulfide bond</keyword>
<accession>K7F769</accession>
<keyword evidence="2" id="KW-0677">Repeat</keyword>
<dbReference type="PANTHER" id="PTHR19325:SF570">
    <property type="entry name" value="COMPLEMENT COMPONENT 4 BINDING PROTEIN, MEMBRANE"/>
    <property type="match status" value="1"/>
</dbReference>
<feature type="domain" description="Sushi" evidence="7">
    <location>
        <begin position="171"/>
        <end position="235"/>
    </location>
</feature>
<feature type="domain" description="Sushi" evidence="7">
    <location>
        <begin position="45"/>
        <end position="109"/>
    </location>
</feature>
<dbReference type="KEGG" id="pss:102448150"/>
<dbReference type="OrthoDB" id="9427848at2759"/>
<evidence type="ECO:0000256" key="6">
    <source>
        <dbReference type="SAM" id="MobiDB-lite"/>
    </source>
</evidence>
<dbReference type="Gene3D" id="2.10.70.10">
    <property type="entry name" value="Complement Module, domain 1"/>
    <property type="match status" value="5"/>
</dbReference>
<dbReference type="GeneTree" id="ENSGT00940000164219"/>
<dbReference type="CDD" id="cd00033">
    <property type="entry name" value="CCP"/>
    <property type="match status" value="4"/>
</dbReference>
<dbReference type="FunFam" id="2.10.70.10:FF:000055">
    <property type="entry name" value="Complement decay-accelerating factor, GPI-anchored"/>
    <property type="match status" value="1"/>
</dbReference>